<dbReference type="EMBL" id="BJWL01000005">
    <property type="protein sequence ID" value="GFY87955.1"/>
    <property type="molecule type" value="Genomic_DNA"/>
</dbReference>
<accession>A0A7J0EN78</accession>
<organism evidence="1 2">
    <name type="scientific">Actinidia rufa</name>
    <dbReference type="NCBI Taxonomy" id="165716"/>
    <lineage>
        <taxon>Eukaryota</taxon>
        <taxon>Viridiplantae</taxon>
        <taxon>Streptophyta</taxon>
        <taxon>Embryophyta</taxon>
        <taxon>Tracheophyta</taxon>
        <taxon>Spermatophyta</taxon>
        <taxon>Magnoliopsida</taxon>
        <taxon>eudicotyledons</taxon>
        <taxon>Gunneridae</taxon>
        <taxon>Pentapetalae</taxon>
        <taxon>asterids</taxon>
        <taxon>Ericales</taxon>
        <taxon>Actinidiaceae</taxon>
        <taxon>Actinidia</taxon>
    </lineage>
</organism>
<reference evidence="1 2" key="1">
    <citation type="submission" date="2019-07" db="EMBL/GenBank/DDBJ databases">
        <title>De Novo Assembly of kiwifruit Actinidia rufa.</title>
        <authorList>
            <person name="Sugita-Konishi S."/>
            <person name="Sato K."/>
            <person name="Mori E."/>
            <person name="Abe Y."/>
            <person name="Kisaki G."/>
            <person name="Hamano K."/>
            <person name="Suezawa K."/>
            <person name="Otani M."/>
            <person name="Fukuda T."/>
            <person name="Manabe T."/>
            <person name="Gomi K."/>
            <person name="Tabuchi M."/>
            <person name="Akimitsu K."/>
            <person name="Kataoka I."/>
        </authorList>
    </citation>
    <scope>NUCLEOTIDE SEQUENCE [LARGE SCALE GENOMIC DNA]</scope>
    <source>
        <strain evidence="2">cv. Fuchu</strain>
    </source>
</reference>
<sequence length="90" mass="10262">MEAVNSCEEIPERRAFSTREATSWFIPEITENGQRESTELFARYCQDQVETLSKLMDVPESIRAVFRQTCHVVVNFSGDLNEGCLSDSLL</sequence>
<comment type="caution">
    <text evidence="1">The sequence shown here is derived from an EMBL/GenBank/DDBJ whole genome shotgun (WGS) entry which is preliminary data.</text>
</comment>
<dbReference type="OrthoDB" id="5545019at2759"/>
<dbReference type="AlphaFoldDB" id="A0A7J0EN78"/>
<gene>
    <name evidence="1" type="ORF">Acr_05g0015940</name>
</gene>
<name>A0A7J0EN78_9ERIC</name>
<proteinExistence type="predicted"/>
<evidence type="ECO:0000313" key="2">
    <source>
        <dbReference type="Proteomes" id="UP000585474"/>
    </source>
</evidence>
<protein>
    <submittedName>
        <fullName evidence="1">Uncharacterized protein</fullName>
    </submittedName>
</protein>
<evidence type="ECO:0000313" key="1">
    <source>
        <dbReference type="EMBL" id="GFY87955.1"/>
    </source>
</evidence>
<dbReference type="Proteomes" id="UP000585474">
    <property type="component" value="Unassembled WGS sequence"/>
</dbReference>
<keyword evidence="2" id="KW-1185">Reference proteome</keyword>